<sequence>MSVTRRALIGAAVAGAGTVGFARRSGFTPSNTGSAGADTLTFALWGTEAETASFRSLARTYERRNRGIRVQIKVEPYQQMYTNMDALLAGGRAPDLFRCDYANLGMYSASDQLLDLSPWFGETEREAFLPALWEAVCHDGRPYAVPHHTDTTAVLYRKDMFERAGITEVPARLEDAWTWDEFGEICARLSKKLDHVYPFTYGWQQAGAFRWLTWLWEAGGHLLNRDLSAPALESAAGLRAMRFTQGFFRQGWVPPNSSVKTASYPDSLFNAGTTAMAFAGDFLLPQIVAGGLDPALYGVTYQPRDRIAATDLGGNAVVATRTTENPELAADFLKFLVSEEIMRRYCEETVVLPTRPALLQSRLDYAERPDLMPVFADQATTLTPAMTGEVAVPYFGRINAALQDELEAAFVSGQSAETTLHKIAEATRAAIAAQ</sequence>
<protein>
    <submittedName>
        <fullName evidence="1">Sugar ABC transporter substrate-binding protein</fullName>
    </submittedName>
</protein>
<comment type="caution">
    <text evidence="1">The sequence shown here is derived from an EMBL/GenBank/DDBJ whole genome shotgun (WGS) entry which is preliminary data.</text>
</comment>
<evidence type="ECO:0000313" key="1">
    <source>
        <dbReference type="EMBL" id="MFB8748897.1"/>
    </source>
</evidence>
<dbReference type="InterPro" id="IPR006311">
    <property type="entry name" value="TAT_signal"/>
</dbReference>
<dbReference type="RefSeq" id="WP_360024119.1">
    <property type="nucleotide sequence ID" value="NZ_JAYMRR010000004.1"/>
</dbReference>
<dbReference type="Gene3D" id="3.40.190.10">
    <property type="entry name" value="Periplasmic binding protein-like II"/>
    <property type="match status" value="1"/>
</dbReference>
<dbReference type="InterPro" id="IPR006059">
    <property type="entry name" value="SBP"/>
</dbReference>
<dbReference type="EMBL" id="JAYMRR010000004">
    <property type="protein sequence ID" value="MFB8748897.1"/>
    <property type="molecule type" value="Genomic_DNA"/>
</dbReference>
<dbReference type="PANTHER" id="PTHR43649:SF30">
    <property type="entry name" value="ABC TRANSPORTER SUBSTRATE-BINDING PROTEIN"/>
    <property type="match status" value="1"/>
</dbReference>
<name>A0ABV5DB00_9ACTN</name>
<dbReference type="InterPro" id="IPR050490">
    <property type="entry name" value="Bact_solute-bd_prot1"/>
</dbReference>
<accession>A0ABV5DB00</accession>
<keyword evidence="2" id="KW-1185">Reference proteome</keyword>
<gene>
    <name evidence="1" type="ORF">VSS30_08765</name>
</gene>
<dbReference type="SUPFAM" id="SSF53850">
    <property type="entry name" value="Periplasmic binding protein-like II"/>
    <property type="match status" value="1"/>
</dbReference>
<dbReference type="PROSITE" id="PS51318">
    <property type="entry name" value="TAT"/>
    <property type="match status" value="1"/>
</dbReference>
<dbReference type="CDD" id="cd13585">
    <property type="entry name" value="PBP2_TMBP_like"/>
    <property type="match status" value="1"/>
</dbReference>
<evidence type="ECO:0000313" key="2">
    <source>
        <dbReference type="Proteomes" id="UP001585018"/>
    </source>
</evidence>
<proteinExistence type="predicted"/>
<organism evidence="1 2">
    <name type="scientific">Streptomyces parvulus</name>
    <dbReference type="NCBI Taxonomy" id="146923"/>
    <lineage>
        <taxon>Bacteria</taxon>
        <taxon>Bacillati</taxon>
        <taxon>Actinomycetota</taxon>
        <taxon>Actinomycetes</taxon>
        <taxon>Kitasatosporales</taxon>
        <taxon>Streptomycetaceae</taxon>
        <taxon>Streptomyces</taxon>
    </lineage>
</organism>
<dbReference type="Proteomes" id="UP001585018">
    <property type="component" value="Unassembled WGS sequence"/>
</dbReference>
<reference evidence="1 2" key="1">
    <citation type="submission" date="2024-01" db="EMBL/GenBank/DDBJ databases">
        <title>Genome mining of biosynthetic gene clusters to explore secondary metabolites of Streptomyces sp.</title>
        <authorList>
            <person name="Baig A."/>
            <person name="Ajitkumar Shintre N."/>
            <person name="Kumar H."/>
            <person name="Anbarasu A."/>
            <person name="Ramaiah S."/>
        </authorList>
    </citation>
    <scope>NUCLEOTIDE SEQUENCE [LARGE SCALE GENOMIC DNA]</scope>
    <source>
        <strain evidence="1 2">A03</strain>
    </source>
</reference>
<dbReference type="PANTHER" id="PTHR43649">
    <property type="entry name" value="ARABINOSE-BINDING PROTEIN-RELATED"/>
    <property type="match status" value="1"/>
</dbReference>
<dbReference type="Pfam" id="PF01547">
    <property type="entry name" value="SBP_bac_1"/>
    <property type="match status" value="1"/>
</dbReference>